<dbReference type="GO" id="GO:0005524">
    <property type="term" value="F:ATP binding"/>
    <property type="evidence" value="ECO:0007669"/>
    <property type="project" value="UniProtKB-KW"/>
</dbReference>
<evidence type="ECO:0000256" key="1">
    <source>
        <dbReference type="ARBA" id="ARBA00022741"/>
    </source>
</evidence>
<dbReference type="InterPro" id="IPR027417">
    <property type="entry name" value="P-loop_NTPase"/>
</dbReference>
<dbReference type="AlphaFoldDB" id="A0A1G6WHX4"/>
<dbReference type="Gene3D" id="1.10.8.60">
    <property type="match status" value="1"/>
</dbReference>
<keyword evidence="2" id="KW-0067">ATP-binding</keyword>
<dbReference type="Pfam" id="PF00004">
    <property type="entry name" value="AAA"/>
    <property type="match status" value="1"/>
</dbReference>
<protein>
    <recommendedName>
        <fullName evidence="4">Uncharacterized AAA domain-containing protein ycf46</fullName>
    </recommendedName>
</protein>
<proteinExistence type="inferred from homology"/>
<dbReference type="EMBL" id="FNAG01000005">
    <property type="protein sequence ID" value="SDD65560.1"/>
    <property type="molecule type" value="Genomic_DNA"/>
</dbReference>
<accession>A0A1G6WHX4</accession>
<dbReference type="Proteomes" id="UP000199603">
    <property type="component" value="Unassembled WGS sequence"/>
</dbReference>
<dbReference type="SMART" id="SM00382">
    <property type="entry name" value="AAA"/>
    <property type="match status" value="1"/>
</dbReference>
<evidence type="ECO:0000313" key="7">
    <source>
        <dbReference type="Proteomes" id="UP000199603"/>
    </source>
</evidence>
<evidence type="ECO:0000256" key="3">
    <source>
        <dbReference type="ARBA" id="ARBA00038088"/>
    </source>
</evidence>
<gene>
    <name evidence="6" type="ORF">SAMN04488509_10512</name>
</gene>
<dbReference type="InterPro" id="IPR052381">
    <property type="entry name" value="AAA_domain_protein"/>
</dbReference>
<keyword evidence="7" id="KW-1185">Reference proteome</keyword>
<dbReference type="STRING" id="265719.SAMN04488509_10512"/>
<sequence length="497" mass="54960">MFEARDLAALLRSGAPLVVVETHEEGLLLEAFRQVVAELLRPLFSWSITQGLQRLDLDEEGLAACNDSSQLLELMHADARRSIWLLFDFSPYLRYAMSIRRLREVVLGQAAAKHSVVLVGAKVELPEELEPLATRFEVRLPDEARLGQMLREEAFAYSREHGGKRVQVEAAAQRQLLRHLRGLSLLDARQIVRQLIHDDGAIRDDDVARAQQAKFKLLGSGGVLHFEADVAHFDQVAGLSRLKRWIEQRRRIFIEGKGPPGLDPPRGLLLLGVQGAGKSLAAKACAGGFGVPLLRLDFGALYNKYHGETERNLRDSLRAAEAMAPCVLWCDEIEKGLATSNSDDGVSRRVLGALLTWMSERKQPVFLVATANSIEQLPPELLRKGRFDEIFFVDLPGASAREHAFAIHLGRRQQSIEAFDLAALAAASAGFSGAEIEQAVVAALYDSHAEGQRLDQSHLLRALRGTRPISVVMAEQVARLRQWAAERCVPADEPDPA</sequence>
<reference evidence="6 7" key="1">
    <citation type="submission" date="2016-10" db="EMBL/GenBank/DDBJ databases">
        <authorList>
            <person name="de Groot N.N."/>
        </authorList>
    </citation>
    <scope>NUCLEOTIDE SEQUENCE [LARGE SCALE GENOMIC DNA]</scope>
    <source>
        <strain evidence="6 7">DSM 16957</strain>
    </source>
</reference>
<comment type="similarity">
    <text evidence="3">Belongs to the AAA ATPase family. Highly divergent.</text>
</comment>
<dbReference type="PANTHER" id="PTHR42960:SF1">
    <property type="entry name" value="YCF46 PROTEIN"/>
    <property type="match status" value="1"/>
</dbReference>
<evidence type="ECO:0000313" key="6">
    <source>
        <dbReference type="EMBL" id="SDD65560.1"/>
    </source>
</evidence>
<keyword evidence="1" id="KW-0547">Nucleotide-binding</keyword>
<dbReference type="InterPro" id="IPR003593">
    <property type="entry name" value="AAA+_ATPase"/>
</dbReference>
<dbReference type="OrthoDB" id="9809379at2"/>
<dbReference type="SUPFAM" id="SSF52540">
    <property type="entry name" value="P-loop containing nucleoside triphosphate hydrolases"/>
    <property type="match status" value="1"/>
</dbReference>
<dbReference type="Gene3D" id="3.40.50.300">
    <property type="entry name" value="P-loop containing nucleotide triphosphate hydrolases"/>
    <property type="match status" value="1"/>
</dbReference>
<organism evidence="6 7">
    <name type="scientific">Aquimonas voraii</name>
    <dbReference type="NCBI Taxonomy" id="265719"/>
    <lineage>
        <taxon>Bacteria</taxon>
        <taxon>Pseudomonadati</taxon>
        <taxon>Pseudomonadota</taxon>
        <taxon>Gammaproteobacteria</taxon>
        <taxon>Lysobacterales</taxon>
        <taxon>Lysobacteraceae</taxon>
        <taxon>Aquimonas</taxon>
    </lineage>
</organism>
<dbReference type="InterPro" id="IPR003959">
    <property type="entry name" value="ATPase_AAA_core"/>
</dbReference>
<evidence type="ECO:0000256" key="4">
    <source>
        <dbReference type="ARBA" id="ARBA00040480"/>
    </source>
</evidence>
<dbReference type="PANTHER" id="PTHR42960">
    <property type="entry name" value="YCF46 PROTEIN"/>
    <property type="match status" value="1"/>
</dbReference>
<feature type="domain" description="AAA+ ATPase" evidence="5">
    <location>
        <begin position="264"/>
        <end position="397"/>
    </location>
</feature>
<evidence type="ECO:0000259" key="5">
    <source>
        <dbReference type="SMART" id="SM00382"/>
    </source>
</evidence>
<name>A0A1G6WHX4_9GAMM</name>
<evidence type="ECO:0000256" key="2">
    <source>
        <dbReference type="ARBA" id="ARBA00022840"/>
    </source>
</evidence>
<dbReference type="RefSeq" id="WP_091242098.1">
    <property type="nucleotide sequence ID" value="NZ_FNAG01000005.1"/>
</dbReference>
<dbReference type="GO" id="GO:0016887">
    <property type="term" value="F:ATP hydrolysis activity"/>
    <property type="evidence" value="ECO:0007669"/>
    <property type="project" value="InterPro"/>
</dbReference>